<evidence type="ECO:0000256" key="8">
    <source>
        <dbReference type="ARBA" id="ARBA00022989"/>
    </source>
</evidence>
<evidence type="ECO:0000256" key="1">
    <source>
        <dbReference type="ARBA" id="ARBA00000085"/>
    </source>
</evidence>
<dbReference type="OrthoDB" id="3206505at2"/>
<dbReference type="InterPro" id="IPR003594">
    <property type="entry name" value="HATPase_dom"/>
</dbReference>
<dbReference type="GO" id="GO:0000155">
    <property type="term" value="F:phosphorelay sensor kinase activity"/>
    <property type="evidence" value="ECO:0007669"/>
    <property type="project" value="InterPro"/>
</dbReference>
<dbReference type="SUPFAM" id="SSF158472">
    <property type="entry name" value="HAMP domain-like"/>
    <property type="match status" value="1"/>
</dbReference>
<keyword evidence="8 12" id="KW-1133">Transmembrane helix</keyword>
<dbReference type="InterPro" id="IPR003660">
    <property type="entry name" value="HAMP_dom"/>
</dbReference>
<dbReference type="STRING" id="1193181.BN10_140083"/>
<evidence type="ECO:0000256" key="10">
    <source>
        <dbReference type="ARBA" id="ARBA00023136"/>
    </source>
</evidence>
<organism evidence="15 16">
    <name type="scientific">Phycicoccus elongatus Lp2</name>
    <dbReference type="NCBI Taxonomy" id="1193181"/>
    <lineage>
        <taxon>Bacteria</taxon>
        <taxon>Bacillati</taxon>
        <taxon>Actinomycetota</taxon>
        <taxon>Actinomycetes</taxon>
        <taxon>Micrococcales</taxon>
        <taxon>Intrasporangiaceae</taxon>
        <taxon>Phycicoccus</taxon>
    </lineage>
</organism>
<dbReference type="SUPFAM" id="SSF55874">
    <property type="entry name" value="ATPase domain of HSP90 chaperone/DNA topoisomerase II/histidine kinase"/>
    <property type="match status" value="1"/>
</dbReference>
<evidence type="ECO:0000313" key="15">
    <source>
        <dbReference type="EMBL" id="CCH69271.1"/>
    </source>
</evidence>
<keyword evidence="9" id="KW-0902">Two-component regulatory system</keyword>
<dbReference type="InterPro" id="IPR050428">
    <property type="entry name" value="TCS_sensor_his_kinase"/>
</dbReference>
<dbReference type="Proteomes" id="UP000013167">
    <property type="component" value="Unassembled WGS sequence"/>
</dbReference>
<feature type="domain" description="Histidine kinase" evidence="13">
    <location>
        <begin position="230"/>
        <end position="431"/>
    </location>
</feature>
<dbReference type="eggNOG" id="COG5002">
    <property type="taxonomic scope" value="Bacteria"/>
</dbReference>
<proteinExistence type="predicted"/>
<keyword evidence="5" id="KW-0808">Transferase</keyword>
<keyword evidence="15" id="KW-0067">ATP-binding</keyword>
<protein>
    <recommendedName>
        <fullName evidence="3">histidine kinase</fullName>
        <ecNumber evidence="3">2.7.13.3</ecNumber>
    </recommendedName>
</protein>
<keyword evidence="6 12" id="KW-0812">Transmembrane</keyword>
<dbReference type="Pfam" id="PF00672">
    <property type="entry name" value="HAMP"/>
    <property type="match status" value="1"/>
</dbReference>
<evidence type="ECO:0000256" key="3">
    <source>
        <dbReference type="ARBA" id="ARBA00012438"/>
    </source>
</evidence>
<evidence type="ECO:0000256" key="4">
    <source>
        <dbReference type="ARBA" id="ARBA00022553"/>
    </source>
</evidence>
<keyword evidence="10 12" id="KW-0472">Membrane</keyword>
<dbReference type="CDD" id="cd00082">
    <property type="entry name" value="HisKA"/>
    <property type="match status" value="1"/>
</dbReference>
<evidence type="ECO:0000256" key="6">
    <source>
        <dbReference type="ARBA" id="ARBA00022692"/>
    </source>
</evidence>
<evidence type="ECO:0000259" key="14">
    <source>
        <dbReference type="PROSITE" id="PS50885"/>
    </source>
</evidence>
<dbReference type="SMART" id="SM00304">
    <property type="entry name" value="HAMP"/>
    <property type="match status" value="1"/>
</dbReference>
<comment type="subcellular location">
    <subcellularLocation>
        <location evidence="2">Cell membrane</location>
    </subcellularLocation>
</comment>
<evidence type="ECO:0000256" key="12">
    <source>
        <dbReference type="SAM" id="Phobius"/>
    </source>
</evidence>
<dbReference type="CDD" id="cd00075">
    <property type="entry name" value="HATPase"/>
    <property type="match status" value="1"/>
</dbReference>
<evidence type="ECO:0000256" key="7">
    <source>
        <dbReference type="ARBA" id="ARBA00022777"/>
    </source>
</evidence>
<keyword evidence="7" id="KW-0418">Kinase</keyword>
<dbReference type="GO" id="GO:0005886">
    <property type="term" value="C:plasma membrane"/>
    <property type="evidence" value="ECO:0007669"/>
    <property type="project" value="UniProtKB-SubCell"/>
</dbReference>
<feature type="transmembrane region" description="Helical" evidence="12">
    <location>
        <begin position="145"/>
        <end position="165"/>
    </location>
</feature>
<keyword evidence="15" id="KW-0547">Nucleotide-binding</keyword>
<evidence type="ECO:0000256" key="11">
    <source>
        <dbReference type="SAM" id="Coils"/>
    </source>
</evidence>
<reference evidence="15 16" key="1">
    <citation type="journal article" date="2013" name="ISME J.">
        <title>A metabolic model for members of the genus Tetrasphaera involved in enhanced biological phosphorus removal.</title>
        <authorList>
            <person name="Kristiansen R."/>
            <person name="Nguyen H.T.T."/>
            <person name="Saunders A.M."/>
            <person name="Nielsen J.L."/>
            <person name="Wimmer R."/>
            <person name="Le V.Q."/>
            <person name="McIlroy S.J."/>
            <person name="Petrovski S."/>
            <person name="Seviour R.J."/>
            <person name="Calteau A."/>
            <person name="Nielsen K.L."/>
            <person name="Nielsen P.H."/>
        </authorList>
    </citation>
    <scope>NUCLEOTIDE SEQUENCE [LARGE SCALE GENOMIC DNA]</scope>
    <source>
        <strain evidence="15 16">Lp2</strain>
    </source>
</reference>
<evidence type="ECO:0000256" key="2">
    <source>
        <dbReference type="ARBA" id="ARBA00004236"/>
    </source>
</evidence>
<dbReference type="SMART" id="SM00387">
    <property type="entry name" value="HATPase_c"/>
    <property type="match status" value="1"/>
</dbReference>
<dbReference type="PRINTS" id="PR00344">
    <property type="entry name" value="BCTRLSENSOR"/>
</dbReference>
<dbReference type="InterPro" id="IPR004358">
    <property type="entry name" value="Sig_transdc_His_kin-like_C"/>
</dbReference>
<dbReference type="InterPro" id="IPR003661">
    <property type="entry name" value="HisK_dim/P_dom"/>
</dbReference>
<feature type="coiled-coil region" evidence="11">
    <location>
        <begin position="207"/>
        <end position="234"/>
    </location>
</feature>
<dbReference type="InterPro" id="IPR036097">
    <property type="entry name" value="HisK_dim/P_sf"/>
</dbReference>
<dbReference type="AlphaFoldDB" id="N0E0K5"/>
<keyword evidence="4" id="KW-0597">Phosphoprotein</keyword>
<feature type="domain" description="HAMP" evidence="14">
    <location>
        <begin position="170"/>
        <end position="222"/>
    </location>
</feature>
<keyword evidence="11" id="KW-0175">Coiled coil</keyword>
<dbReference type="CDD" id="cd06225">
    <property type="entry name" value="HAMP"/>
    <property type="match status" value="1"/>
</dbReference>
<evidence type="ECO:0000256" key="5">
    <source>
        <dbReference type="ARBA" id="ARBA00022679"/>
    </source>
</evidence>
<dbReference type="GO" id="GO:0005524">
    <property type="term" value="F:ATP binding"/>
    <property type="evidence" value="ECO:0007669"/>
    <property type="project" value="UniProtKB-KW"/>
</dbReference>
<dbReference type="Gene3D" id="3.30.565.10">
    <property type="entry name" value="Histidine kinase-like ATPase, C-terminal domain"/>
    <property type="match status" value="1"/>
</dbReference>
<dbReference type="Gene3D" id="1.10.287.130">
    <property type="match status" value="1"/>
</dbReference>
<dbReference type="PANTHER" id="PTHR45436">
    <property type="entry name" value="SENSOR HISTIDINE KINASE YKOH"/>
    <property type="match status" value="1"/>
</dbReference>
<dbReference type="SUPFAM" id="SSF47384">
    <property type="entry name" value="Homodimeric domain of signal transducing histidine kinase"/>
    <property type="match status" value="1"/>
</dbReference>
<dbReference type="InterPro" id="IPR036890">
    <property type="entry name" value="HATPase_C_sf"/>
</dbReference>
<dbReference type="InterPro" id="IPR005467">
    <property type="entry name" value="His_kinase_dom"/>
</dbReference>
<evidence type="ECO:0000256" key="9">
    <source>
        <dbReference type="ARBA" id="ARBA00023012"/>
    </source>
</evidence>
<dbReference type="EMBL" id="CAIZ01000046">
    <property type="protein sequence ID" value="CCH69271.1"/>
    <property type="molecule type" value="Genomic_DNA"/>
</dbReference>
<dbReference type="PANTHER" id="PTHR45436:SF5">
    <property type="entry name" value="SENSOR HISTIDINE KINASE TRCS"/>
    <property type="match status" value="1"/>
</dbReference>
<dbReference type="RefSeq" id="WP_010849429.1">
    <property type="nucleotide sequence ID" value="NZ_HF570956.1"/>
</dbReference>
<keyword evidence="16" id="KW-1185">Reference proteome</keyword>
<sequence length="434" mass="45852">MRRRIVLLVAATTSAVVVGFLVPMCLLIINLANDRAESQAREQAQLVAGLIASVPDDTTLAAAVSSISRAGLVVTVVRADEDLIGASSLTDDTRTSVQRARKDRQAFTATMDHGLDAVVPVTTTNGVDVVIATVPSGQVNRGVPAAITTICTIGALLIVGATLLARQLARRVTTPVTAVAATAHRLREGEMTARAKVAGPPETVELATALNALAERIEDLLDAERERVADLGHRLRTPVTALRLDSELIDDDEVAGRFREHVDHLQRSIDHVVRDARRNVRDDVKRRCDVAAVARDRVDWWLPLAEDQGRELRLVIHRDTGGVGAWVAADAVDLTEALDCLIDNAFAYTAEGVALQVEVLVNDGWVVLTVEDGGPGAPEDAAERGRSGSGSSGLGLSIVRRVVEGAGGTLTLGRSGALGGLRAEARCPALVGIP</sequence>
<accession>N0E0K5</accession>
<dbReference type="PROSITE" id="PS50109">
    <property type="entry name" value="HIS_KIN"/>
    <property type="match status" value="1"/>
</dbReference>
<dbReference type="EC" id="2.7.13.3" evidence="3"/>
<gene>
    <name evidence="15" type="ORF">BN10_140083</name>
</gene>
<evidence type="ECO:0000313" key="16">
    <source>
        <dbReference type="Proteomes" id="UP000013167"/>
    </source>
</evidence>
<dbReference type="HOGENOM" id="CLU_000445_89_33_11"/>
<name>N0E0K5_9MICO</name>
<feature type="transmembrane region" description="Helical" evidence="12">
    <location>
        <begin position="7"/>
        <end position="29"/>
    </location>
</feature>
<dbReference type="PROSITE" id="PS50885">
    <property type="entry name" value="HAMP"/>
    <property type="match status" value="1"/>
</dbReference>
<comment type="caution">
    <text evidence="15">The sequence shown here is derived from an EMBL/GenBank/DDBJ whole genome shotgun (WGS) entry which is preliminary data.</text>
</comment>
<comment type="catalytic activity">
    <reaction evidence="1">
        <text>ATP + protein L-histidine = ADP + protein N-phospho-L-histidine.</text>
        <dbReference type="EC" id="2.7.13.3"/>
    </reaction>
</comment>
<dbReference type="Pfam" id="PF02518">
    <property type="entry name" value="HATPase_c"/>
    <property type="match status" value="1"/>
</dbReference>
<evidence type="ECO:0000259" key="13">
    <source>
        <dbReference type="PROSITE" id="PS50109"/>
    </source>
</evidence>